<proteinExistence type="predicted"/>
<keyword evidence="1" id="KW-0472">Membrane</keyword>
<evidence type="ECO:0000256" key="1">
    <source>
        <dbReference type="SAM" id="Phobius"/>
    </source>
</evidence>
<dbReference type="RefSeq" id="WP_086891553.1">
    <property type="nucleotide sequence ID" value="NZ_CP021252.1"/>
</dbReference>
<reference evidence="2 3" key="1">
    <citation type="submission" date="2017-05" db="EMBL/GenBank/DDBJ databases">
        <title>Complete genome sequence of Corynebacterium striatum KC-Na-1 isolated from Neophocaena asiaeorientalis in Korea.</title>
        <authorList>
            <person name="Kim J.H."/>
            <person name="Lee K."/>
        </authorList>
    </citation>
    <scope>NUCLEOTIDE SEQUENCE [LARGE SCALE GENOMIC DNA]</scope>
    <source>
        <strain evidence="2 3">KC-Na-01</strain>
    </source>
</reference>
<name>A0A2Z2IY36_CORST</name>
<keyword evidence="1" id="KW-0812">Transmembrane</keyword>
<protein>
    <recommendedName>
        <fullName evidence="4">DUF2550 domain-containing protein</fullName>
    </recommendedName>
</protein>
<dbReference type="KEGG" id="cstr:CBE89_08140"/>
<dbReference type="Pfam" id="PF10739">
    <property type="entry name" value="DUF2550"/>
    <property type="match status" value="1"/>
</dbReference>
<dbReference type="Proteomes" id="UP000250197">
    <property type="component" value="Chromosome"/>
</dbReference>
<gene>
    <name evidence="2" type="ORF">CBE89_08140</name>
</gene>
<accession>A0A2Z2IY36</accession>
<dbReference type="InterPro" id="IPR019675">
    <property type="entry name" value="DUF2550"/>
</dbReference>
<dbReference type="EMBL" id="CP021252">
    <property type="protein sequence ID" value="ART21470.1"/>
    <property type="molecule type" value="Genomic_DNA"/>
</dbReference>
<keyword evidence="1" id="KW-1133">Transmembrane helix</keyword>
<evidence type="ECO:0000313" key="2">
    <source>
        <dbReference type="EMBL" id="ART21470.1"/>
    </source>
</evidence>
<evidence type="ECO:0000313" key="3">
    <source>
        <dbReference type="Proteomes" id="UP000250197"/>
    </source>
</evidence>
<sequence length="159" mass="18217">MNSSVIGLFLLALGLIVLACLFLAARRFFMLRERGTSVLLRSLPAKDSHTWRHGVMRYNGEYVEYFKLRSVSLQADLRFKRLDVELIGTRPLDDDEAAFMSEGQSVLHFAFGGQEYEIASDSHGIMGLTAWIEAAPSKRQEKLDYRQLRQRATRFAKEQ</sequence>
<feature type="transmembrane region" description="Helical" evidence="1">
    <location>
        <begin position="6"/>
        <end position="25"/>
    </location>
</feature>
<evidence type="ECO:0008006" key="4">
    <source>
        <dbReference type="Google" id="ProtNLM"/>
    </source>
</evidence>
<dbReference type="AlphaFoldDB" id="A0A2Z2IY36"/>
<organism evidence="2 3">
    <name type="scientific">Corynebacterium striatum</name>
    <dbReference type="NCBI Taxonomy" id="43770"/>
    <lineage>
        <taxon>Bacteria</taxon>
        <taxon>Bacillati</taxon>
        <taxon>Actinomycetota</taxon>
        <taxon>Actinomycetes</taxon>
        <taxon>Mycobacteriales</taxon>
        <taxon>Corynebacteriaceae</taxon>
        <taxon>Corynebacterium</taxon>
    </lineage>
</organism>